<protein>
    <recommendedName>
        <fullName evidence="6">Methionyl/Leucyl tRNA synthetase domain-containing protein</fullName>
    </recommendedName>
</protein>
<dbReference type="EMBL" id="LXJZ01000153">
    <property type="protein sequence ID" value="OAJ59104.1"/>
    <property type="molecule type" value="Genomic_DNA"/>
</dbReference>
<keyword evidence="3" id="KW-0067">ATP-binding</keyword>
<sequence length="61" mass="7050">MTQVAKTLLFTCALLYANGSIHLVHIMEYIHDDVWFRYQRITVHEDKFLCAADASGTPTHR</sequence>
<feature type="domain" description="Methionyl/Leucyl tRNA synthetase" evidence="6">
    <location>
        <begin position="9"/>
        <end position="59"/>
    </location>
</feature>
<keyword evidence="2" id="KW-0547">Nucleotide-binding</keyword>
<name>A0ABX2UW82_9BURK</name>
<organism evidence="7 8">
    <name type="scientific">Paraburkholderia ginsengiterrae</name>
    <dbReference type="NCBI Taxonomy" id="1462993"/>
    <lineage>
        <taxon>Bacteria</taxon>
        <taxon>Pseudomonadati</taxon>
        <taxon>Pseudomonadota</taxon>
        <taxon>Betaproteobacteria</taxon>
        <taxon>Burkholderiales</taxon>
        <taxon>Burkholderiaceae</taxon>
        <taxon>Paraburkholderia</taxon>
    </lineage>
</organism>
<gene>
    <name evidence="7" type="ORF">A6V36_38090</name>
</gene>
<reference evidence="7 8" key="1">
    <citation type="submission" date="2016-04" db="EMBL/GenBank/DDBJ databases">
        <title>Reclassification of Paraburkholderia panaciterrae (Farh et al. 2015) Dobritsa &amp; Samadpour 2016 as a later homotypic synonym of Paraburkholderia ginsengiterrae (Farh et al. 2015) Dobritsa &amp; Samadpour 2016.</title>
        <authorList>
            <person name="Dobritsa A.P."/>
            <person name="Kutumbaka K."/>
            <person name="Samadpour M."/>
        </authorList>
    </citation>
    <scope>NUCLEOTIDE SEQUENCE [LARGE SCALE GENOMIC DNA]</scope>
    <source>
        <strain evidence="7 8">DCY85-1</strain>
    </source>
</reference>
<keyword evidence="4" id="KW-0648">Protein biosynthesis</keyword>
<dbReference type="InterPro" id="IPR014729">
    <property type="entry name" value="Rossmann-like_a/b/a_fold"/>
</dbReference>
<evidence type="ECO:0000256" key="2">
    <source>
        <dbReference type="ARBA" id="ARBA00022741"/>
    </source>
</evidence>
<keyword evidence="8" id="KW-1185">Reference proteome</keyword>
<dbReference type="Pfam" id="PF09334">
    <property type="entry name" value="tRNA-synt_1g"/>
    <property type="match status" value="1"/>
</dbReference>
<accession>A0ABX2UW82</accession>
<comment type="caution">
    <text evidence="7">The sequence shown here is derived from an EMBL/GenBank/DDBJ whole genome shotgun (WGS) entry which is preliminary data.</text>
</comment>
<evidence type="ECO:0000313" key="7">
    <source>
        <dbReference type="EMBL" id="OAJ59104.1"/>
    </source>
</evidence>
<evidence type="ECO:0000256" key="5">
    <source>
        <dbReference type="ARBA" id="ARBA00023146"/>
    </source>
</evidence>
<proteinExistence type="predicted"/>
<evidence type="ECO:0000313" key="8">
    <source>
        <dbReference type="Proteomes" id="UP000077961"/>
    </source>
</evidence>
<dbReference type="InterPro" id="IPR015413">
    <property type="entry name" value="Methionyl/Leucyl_tRNA_Synth"/>
</dbReference>
<evidence type="ECO:0000256" key="3">
    <source>
        <dbReference type="ARBA" id="ARBA00022840"/>
    </source>
</evidence>
<dbReference type="Gene3D" id="3.40.50.620">
    <property type="entry name" value="HUPs"/>
    <property type="match status" value="1"/>
</dbReference>
<evidence type="ECO:0000256" key="4">
    <source>
        <dbReference type="ARBA" id="ARBA00022917"/>
    </source>
</evidence>
<dbReference type="SUPFAM" id="SSF52374">
    <property type="entry name" value="Nucleotidylyl transferase"/>
    <property type="match status" value="1"/>
</dbReference>
<dbReference type="Proteomes" id="UP000077961">
    <property type="component" value="Unassembled WGS sequence"/>
</dbReference>
<evidence type="ECO:0000259" key="6">
    <source>
        <dbReference type="Pfam" id="PF09334"/>
    </source>
</evidence>
<evidence type="ECO:0000256" key="1">
    <source>
        <dbReference type="ARBA" id="ARBA00022598"/>
    </source>
</evidence>
<keyword evidence="5" id="KW-0030">Aminoacyl-tRNA synthetase</keyword>
<keyword evidence="1" id="KW-0436">Ligase</keyword>